<keyword evidence="17" id="KW-0472">Membrane</keyword>
<dbReference type="InterPro" id="IPR001258">
    <property type="entry name" value="NHL_repeat"/>
</dbReference>
<evidence type="ECO:0000313" key="22">
    <source>
        <dbReference type="Proteomes" id="UP000324629"/>
    </source>
</evidence>
<evidence type="ECO:0000256" key="14">
    <source>
        <dbReference type="PIRSR" id="PIRSR600720-3"/>
    </source>
</evidence>
<evidence type="ECO:0000313" key="21">
    <source>
        <dbReference type="EMBL" id="KAA3675509.1"/>
    </source>
</evidence>
<feature type="region of interest" description="Disordered" evidence="16">
    <location>
        <begin position="916"/>
        <end position="940"/>
    </location>
</feature>
<dbReference type="PRINTS" id="PR00790">
    <property type="entry name" value="PAMONOXGNASE"/>
</dbReference>
<feature type="region of interest" description="Disordered" evidence="16">
    <location>
        <begin position="832"/>
        <end position="870"/>
    </location>
</feature>
<feature type="disulfide bond" evidence="14">
    <location>
        <begin position="280"/>
        <end position="302"/>
    </location>
</feature>
<keyword evidence="8" id="KW-0325">Glycoprotein</keyword>
<evidence type="ECO:0000256" key="8">
    <source>
        <dbReference type="ARBA" id="ARBA00023180"/>
    </source>
</evidence>
<feature type="disulfide bond" evidence="14">
    <location>
        <begin position="512"/>
        <end position="532"/>
    </location>
</feature>
<keyword evidence="13" id="KW-0106">Calcium</keyword>
<comment type="caution">
    <text evidence="21">The sequence shown here is derived from an EMBL/GenBank/DDBJ whole genome shotgun (WGS) entry which is preliminary data.</text>
</comment>
<dbReference type="InterPro" id="IPR024548">
    <property type="entry name" value="Cu2_monoox_C"/>
</dbReference>
<feature type="chain" id="PRO_5023839136" evidence="18">
    <location>
        <begin position="33"/>
        <end position="940"/>
    </location>
</feature>
<keyword evidence="21" id="KW-0560">Oxidoreductase</keyword>
<dbReference type="EMBL" id="QNGE01002481">
    <property type="protein sequence ID" value="KAA3675509.1"/>
    <property type="molecule type" value="Genomic_DNA"/>
</dbReference>
<evidence type="ECO:0000256" key="7">
    <source>
        <dbReference type="ARBA" id="ARBA00023157"/>
    </source>
</evidence>
<evidence type="ECO:0000256" key="16">
    <source>
        <dbReference type="SAM" id="MobiDB-lite"/>
    </source>
</evidence>
<feature type="binding site" evidence="12">
    <location>
        <position position="531"/>
    </location>
    <ligand>
        <name>a protein</name>
        <dbReference type="ChEBI" id="CHEBI:16541"/>
    </ligand>
    <ligandPart>
        <name>C-terminal Xaa-(2S)-2-hydroxyglycine residue</name>
        <dbReference type="ChEBI" id="CHEBI:142768"/>
    </ligandPart>
</feature>
<keyword evidence="13" id="KW-0186">Copper</keyword>
<keyword evidence="4 13" id="KW-0479">Metal-binding</keyword>
<dbReference type="InterPro" id="IPR000720">
    <property type="entry name" value="PHM/PAL"/>
</dbReference>
<keyword evidence="6" id="KW-0677">Repeat</keyword>
<evidence type="ECO:0000256" key="1">
    <source>
        <dbReference type="ARBA" id="ARBA00000686"/>
    </source>
</evidence>
<evidence type="ECO:0000256" key="17">
    <source>
        <dbReference type="SAM" id="Phobius"/>
    </source>
</evidence>
<dbReference type="GO" id="GO:0005576">
    <property type="term" value="C:extracellular region"/>
    <property type="evidence" value="ECO:0007669"/>
    <property type="project" value="TreeGrafter"/>
</dbReference>
<evidence type="ECO:0000259" key="20">
    <source>
        <dbReference type="Pfam" id="PF03712"/>
    </source>
</evidence>
<dbReference type="InterPro" id="IPR011042">
    <property type="entry name" value="6-blade_b-propeller_TolB-like"/>
</dbReference>
<evidence type="ECO:0000256" key="3">
    <source>
        <dbReference type="ARBA" id="ARBA00010263"/>
    </source>
</evidence>
<dbReference type="SUPFAM" id="SSF101898">
    <property type="entry name" value="NHL repeat"/>
    <property type="match status" value="1"/>
</dbReference>
<feature type="binding site" evidence="13">
    <location>
        <position position="221"/>
    </location>
    <ligand>
        <name>Cu(2+)</name>
        <dbReference type="ChEBI" id="CHEBI:29036"/>
        <label>1</label>
        <note>catalytic</note>
    </ligand>
</feature>
<evidence type="ECO:0000256" key="6">
    <source>
        <dbReference type="ARBA" id="ARBA00022737"/>
    </source>
</evidence>
<dbReference type="InterPro" id="IPR008977">
    <property type="entry name" value="PHM/PNGase_F_dom_sf"/>
</dbReference>
<dbReference type="SUPFAM" id="SSF49742">
    <property type="entry name" value="PHM/PNGase F"/>
    <property type="match status" value="2"/>
</dbReference>
<keyword evidence="17" id="KW-1133">Transmembrane helix</keyword>
<dbReference type="PANTHER" id="PTHR10680">
    <property type="entry name" value="PEPTIDYL-GLYCINE ALPHA-AMIDATING MONOOXYGENASE"/>
    <property type="match status" value="1"/>
</dbReference>
<dbReference type="Pfam" id="PF01082">
    <property type="entry name" value="Cu2_monooxygen"/>
    <property type="match status" value="1"/>
</dbReference>
<evidence type="ECO:0000256" key="10">
    <source>
        <dbReference type="ARBA" id="ARBA00023268"/>
    </source>
</evidence>
<evidence type="ECO:0000256" key="5">
    <source>
        <dbReference type="ARBA" id="ARBA00022729"/>
    </source>
</evidence>
<feature type="binding site" evidence="12">
    <location>
        <position position="406"/>
    </location>
    <ligand>
        <name>a protein</name>
        <dbReference type="ChEBI" id="CHEBI:16541"/>
    </ligand>
    <ligandPart>
        <name>C-terminal Xaa-(2S)-2-hydroxyglycine residue</name>
        <dbReference type="ChEBI" id="CHEBI:142768"/>
    </ligandPart>
</feature>
<evidence type="ECO:0000256" key="18">
    <source>
        <dbReference type="SAM" id="SignalP"/>
    </source>
</evidence>
<dbReference type="AlphaFoldDB" id="A0A5J4NJI1"/>
<comment type="similarity">
    <text evidence="2">In the C-terminal section; belongs to the peptidyl-alpha-hydroxyglycine alpha-amidating lyase family.</text>
</comment>
<protein>
    <submittedName>
        <fullName evidence="21">Peptidylglycine monooxygenase</fullName>
    </submittedName>
</protein>
<keyword evidence="10" id="KW-0511">Multifunctional enzyme</keyword>
<feature type="binding site" evidence="13">
    <location>
        <position position="301"/>
    </location>
    <ligand>
        <name>Cu(2+)</name>
        <dbReference type="ChEBI" id="CHEBI:29036"/>
        <label>1</label>
        <note>catalytic</note>
    </ligand>
</feature>
<organism evidence="21 22">
    <name type="scientific">Paragonimus westermani</name>
    <dbReference type="NCBI Taxonomy" id="34504"/>
    <lineage>
        <taxon>Eukaryota</taxon>
        <taxon>Metazoa</taxon>
        <taxon>Spiralia</taxon>
        <taxon>Lophotrochozoa</taxon>
        <taxon>Platyhelminthes</taxon>
        <taxon>Trematoda</taxon>
        <taxon>Digenea</taxon>
        <taxon>Plagiorchiida</taxon>
        <taxon>Troglotremata</taxon>
        <taxon>Troglotrematidae</taxon>
        <taxon>Paragonimus</taxon>
    </lineage>
</organism>
<feature type="signal peptide" evidence="18">
    <location>
        <begin position="1"/>
        <end position="32"/>
    </location>
</feature>
<comment type="cofactor">
    <cofactor evidence="13">
        <name>Zn(2+)</name>
        <dbReference type="ChEBI" id="CHEBI:29105"/>
    </cofactor>
    <text evidence="13">Binds one Zn(2+) ion per subunit.</text>
</comment>
<evidence type="ECO:0000256" key="15">
    <source>
        <dbReference type="PROSITE-ProRule" id="PRU00504"/>
    </source>
</evidence>
<keyword evidence="9" id="KW-0456">Lyase</keyword>
<evidence type="ECO:0000256" key="13">
    <source>
        <dbReference type="PIRSR" id="PIRSR600720-2"/>
    </source>
</evidence>
<dbReference type="GO" id="GO:0016020">
    <property type="term" value="C:membrane"/>
    <property type="evidence" value="ECO:0007669"/>
    <property type="project" value="InterPro"/>
</dbReference>
<dbReference type="Gene3D" id="2.60.120.230">
    <property type="match status" value="1"/>
</dbReference>
<keyword evidence="13" id="KW-0862">Zinc</keyword>
<evidence type="ECO:0000256" key="4">
    <source>
        <dbReference type="ARBA" id="ARBA00022723"/>
    </source>
</evidence>
<accession>A0A5J4NJI1</accession>
<reference evidence="21 22" key="1">
    <citation type="journal article" date="2019" name="Gigascience">
        <title>Whole-genome sequence of the oriental lung fluke Paragonimus westermani.</title>
        <authorList>
            <person name="Oey H."/>
            <person name="Zakrzewski M."/>
            <person name="Narain K."/>
            <person name="Devi K.R."/>
            <person name="Agatsuma T."/>
            <person name="Nawaratna S."/>
            <person name="Gobert G.N."/>
            <person name="Jones M.K."/>
            <person name="Ragan M.A."/>
            <person name="McManus D.P."/>
            <person name="Krause L."/>
        </authorList>
    </citation>
    <scope>NUCLEOTIDE SEQUENCE [LARGE SCALE GENOMIC DNA]</scope>
    <source>
        <strain evidence="21 22">IND2009</strain>
    </source>
</reference>
<proteinExistence type="inferred from homology"/>
<keyword evidence="22" id="KW-1185">Reference proteome</keyword>
<name>A0A5J4NJI1_9TREM</name>
<keyword evidence="7 14" id="KW-1015">Disulfide bond</keyword>
<dbReference type="InterPro" id="IPR036939">
    <property type="entry name" value="Cu2_ascorb_mOase_N_sf"/>
</dbReference>
<dbReference type="InterPro" id="IPR000323">
    <property type="entry name" value="Cu2_ascorb_mOase_N"/>
</dbReference>
<dbReference type="PROSITE" id="PS51125">
    <property type="entry name" value="NHL"/>
    <property type="match status" value="1"/>
</dbReference>
<dbReference type="GO" id="GO:0004504">
    <property type="term" value="F:peptidylglycine monooxygenase activity"/>
    <property type="evidence" value="ECO:0007669"/>
    <property type="project" value="UniProtKB-EC"/>
</dbReference>
<feature type="repeat" description="NHL" evidence="15">
    <location>
        <begin position="505"/>
        <end position="542"/>
    </location>
</feature>
<evidence type="ECO:0000256" key="2">
    <source>
        <dbReference type="ARBA" id="ARBA00006026"/>
    </source>
</evidence>
<keyword evidence="5 18" id="KW-0732">Signal</keyword>
<dbReference type="Gene3D" id="2.120.10.30">
    <property type="entry name" value="TolB, C-terminal domain"/>
    <property type="match status" value="2"/>
</dbReference>
<dbReference type="GO" id="GO:0005507">
    <property type="term" value="F:copper ion binding"/>
    <property type="evidence" value="ECO:0007669"/>
    <property type="project" value="InterPro"/>
</dbReference>
<dbReference type="Gene3D" id="2.60.120.310">
    <property type="entry name" value="Copper type II, ascorbate-dependent monooxygenase, N-terminal domain"/>
    <property type="match status" value="1"/>
</dbReference>
<dbReference type="Proteomes" id="UP000324629">
    <property type="component" value="Unassembled WGS sequence"/>
</dbReference>
<evidence type="ECO:0000256" key="12">
    <source>
        <dbReference type="PIRSR" id="PIRSR600720-1"/>
    </source>
</evidence>
<sequence length="940" mass="104102">MCCSFHSSAMHSCADNWLRLLTLIMWLTCLSASTVEPEQSNEDIWTYDLKMPDVQTKEEDDYVTVRYPLPYPERTFYVVEIIPKPNLTTAHHIILTGCSQVISHEQTQEQQSEVDCGIFLFAWAHGAFGLRLPPGVGIAIGMSTRIKGFQLEVHYLPKVVSSDRSGLTLVLTDRPQPRVAGILLMLVNTAQLDPGLKNTSLEVSCRLPRGTSITLMAMRTHAHSFGRAIIGYRLPQNNSPVQLLGRGNPQWPQTFYSLRDLGADFNSIDLNEGDIVMSRCVYDTTTTNQITRIGSTHKDEMCNLYMLYHASPSDVLPKADSFCSENEFPKLTHMVMDKAAHILPPSSRPLPVANSVSDLLGTTNGEPRPLIGLPKLLQLGNIELGQLSGIDTAGRTNDHELLLVHRMENLFGSDAFDQNFRFQYENAFLRSDPVLHVNATSWQPKFSWGANLFVLPHGLTVTHKRNSEEPEAVFITDLALHQVFKFDWGQWTKPSLVLGHRFDPGSSTSQFCQPTDVVVSSTGDIFVADGYCNSRIVKFAANGTYLTHWSIDRIQERHKRHTSSHLPLYMDSGTYTRSMMEPLQKSNDLAYMSVGPVNQNELVDGRQEFSPLVHSLTWIPSDIGSLEQVCATVPENAEILCFTTDGSVVSRYAGSGLRSSVRAVEYSSQHKILFAITRKDDSSQIGQHSHGVLVSPVQPQSLNQLKADNLLAGFTESAAITGFFSMPGIQEPHNLALSPDGRALYVIDNGAGHLFKLTISTNENPAQAPIHANNFFKGTVLAKAGDWVSHKLNEAQLAGLVMLIALLLFILTVVCIRMCWCGRKSSKARQQSVNTSNGSLRWSGRPRRANQAGFRPLNQEGENSDGLDCSDEEDQEDVLLQMNLNTRPTALCIDAEKQQRISDGITLKQLATAPKLNTTLPTTPTGVRSEPNGPVKSYMA</sequence>
<dbReference type="GO" id="GO:0006518">
    <property type="term" value="P:peptide metabolic process"/>
    <property type="evidence" value="ECO:0007669"/>
    <property type="project" value="InterPro"/>
</dbReference>
<feature type="binding site" evidence="13">
    <location>
        <position position="92"/>
    </location>
    <ligand>
        <name>Cu(2+)</name>
        <dbReference type="ChEBI" id="CHEBI:29036"/>
        <label>1</label>
        <note>catalytic</note>
    </ligand>
</feature>
<feature type="domain" description="Copper type II ascorbate-dependent monooxygenase N-terminal" evidence="19">
    <location>
        <begin position="48"/>
        <end position="155"/>
    </location>
</feature>
<evidence type="ECO:0000256" key="11">
    <source>
        <dbReference type="ARBA" id="ARBA00048431"/>
    </source>
</evidence>
<evidence type="ECO:0000256" key="9">
    <source>
        <dbReference type="ARBA" id="ARBA00023239"/>
    </source>
</evidence>
<feature type="binding site" evidence="13">
    <location>
        <position position="91"/>
    </location>
    <ligand>
        <name>Cu(2+)</name>
        <dbReference type="ChEBI" id="CHEBI:29036"/>
        <label>1</label>
        <note>catalytic</note>
    </ligand>
</feature>
<feature type="binding site" evidence="13">
    <location>
        <position position="223"/>
    </location>
    <ligand>
        <name>Cu(2+)</name>
        <dbReference type="ChEBI" id="CHEBI:29036"/>
        <label>1</label>
        <note>catalytic</note>
    </ligand>
</feature>
<dbReference type="InterPro" id="IPR014784">
    <property type="entry name" value="Cu2_ascorb_mOase-like_C"/>
</dbReference>
<comment type="catalytic activity">
    <reaction evidence="1">
        <text>a [peptide]-C-terminal (2S)-2-hydroxyglycine = a [peptide]-C-terminal amide + glyoxylate</text>
        <dbReference type="Rhea" id="RHEA:20924"/>
        <dbReference type="Rhea" id="RHEA-COMP:13485"/>
        <dbReference type="Rhea" id="RHEA-COMP:15321"/>
        <dbReference type="ChEBI" id="CHEBI:36655"/>
        <dbReference type="ChEBI" id="CHEBI:137001"/>
        <dbReference type="ChEBI" id="CHEBI:142768"/>
        <dbReference type="EC" id="4.3.2.5"/>
    </reaction>
</comment>
<dbReference type="PANTHER" id="PTHR10680:SF28">
    <property type="entry name" value="SMP-30_GLUCONOLACTONASE_LRE-LIKE REGION DOMAIN-CONTAINING PROTEIN"/>
    <property type="match status" value="1"/>
</dbReference>
<gene>
    <name evidence="21" type="ORF">DEA37_0000411</name>
</gene>
<comment type="cofactor">
    <cofactor evidence="13">
        <name>Cu(2+)</name>
        <dbReference type="ChEBI" id="CHEBI:29036"/>
    </cofactor>
    <text evidence="13">Binds 2 Cu(2+) ions per subunit.</text>
</comment>
<feature type="binding site" evidence="13">
    <location>
        <position position="459"/>
    </location>
    <ligand>
        <name>Ca(2+)</name>
        <dbReference type="ChEBI" id="CHEBI:29108"/>
        <note>structural</note>
    </ligand>
</feature>
<feature type="binding site" evidence="13">
    <location>
        <position position="154"/>
    </location>
    <ligand>
        <name>Cu(2+)</name>
        <dbReference type="ChEBI" id="CHEBI:29036"/>
        <label>1</label>
        <note>catalytic</note>
    </ligand>
</feature>
<feature type="transmembrane region" description="Helical" evidence="17">
    <location>
        <begin position="797"/>
        <end position="820"/>
    </location>
</feature>
<evidence type="ECO:0000259" key="19">
    <source>
        <dbReference type="Pfam" id="PF01082"/>
    </source>
</evidence>
<keyword evidence="17" id="KW-0812">Transmembrane</keyword>
<feature type="compositionally biased region" description="Low complexity" evidence="16">
    <location>
        <begin position="916"/>
        <end position="925"/>
    </location>
</feature>
<feature type="domain" description="Copper type II ascorbate-dependent monooxygenase C-terminal" evidence="20">
    <location>
        <begin position="180"/>
        <end position="313"/>
    </location>
</feature>
<dbReference type="Pfam" id="PF03712">
    <property type="entry name" value="Cu2_monoox_C"/>
    <property type="match status" value="1"/>
</dbReference>
<comment type="catalytic activity">
    <reaction evidence="11">
        <text>a [peptide]-C-terminal glycine + 2 L-ascorbate + O2 = a [peptide]-C-terminal (2S)-2-hydroxyglycine + 2 monodehydro-L-ascorbate radical + H2O</text>
        <dbReference type="Rhea" id="RHEA:21452"/>
        <dbReference type="Rhea" id="RHEA-COMP:13486"/>
        <dbReference type="Rhea" id="RHEA-COMP:15321"/>
        <dbReference type="ChEBI" id="CHEBI:15377"/>
        <dbReference type="ChEBI" id="CHEBI:15379"/>
        <dbReference type="ChEBI" id="CHEBI:38290"/>
        <dbReference type="ChEBI" id="CHEBI:59513"/>
        <dbReference type="ChEBI" id="CHEBI:137000"/>
        <dbReference type="ChEBI" id="CHEBI:142768"/>
        <dbReference type="EC" id="1.14.17.3"/>
    </reaction>
</comment>
<dbReference type="Pfam" id="PF01436">
    <property type="entry name" value="NHL"/>
    <property type="match status" value="1"/>
</dbReference>
<comment type="similarity">
    <text evidence="3">In the N-terminal section; belongs to the copper type II ascorbate-dependent monooxygenase family.</text>
</comment>
<dbReference type="GO" id="GO:0004598">
    <property type="term" value="F:peptidylamidoglycolate lyase activity"/>
    <property type="evidence" value="ECO:0007669"/>
    <property type="project" value="UniProtKB-EC"/>
</dbReference>
<feature type="binding site" evidence="13">
    <location>
        <position position="457"/>
    </location>
    <ligand>
        <name>Zn(2+)</name>
        <dbReference type="ChEBI" id="CHEBI:29105"/>
        <note>catalytic</note>
    </ligand>
</feature>
<keyword evidence="21" id="KW-0503">Monooxygenase</keyword>